<keyword evidence="10" id="KW-0961">Cell wall biogenesis/degradation</keyword>
<dbReference type="GO" id="GO:0004857">
    <property type="term" value="F:enzyme inhibitor activity"/>
    <property type="evidence" value="ECO:0007669"/>
    <property type="project" value="InterPro"/>
</dbReference>
<comment type="catalytic activity">
    <reaction evidence="11 13">
        <text>[(1-&gt;4)-alpha-D-galacturonosyl methyl ester](n) + n H2O = [(1-&gt;4)-alpha-D-galacturonosyl](n) + n methanol + n H(+)</text>
        <dbReference type="Rhea" id="RHEA:22380"/>
        <dbReference type="Rhea" id="RHEA-COMP:14570"/>
        <dbReference type="Rhea" id="RHEA-COMP:14573"/>
        <dbReference type="ChEBI" id="CHEBI:15377"/>
        <dbReference type="ChEBI" id="CHEBI:15378"/>
        <dbReference type="ChEBI" id="CHEBI:17790"/>
        <dbReference type="ChEBI" id="CHEBI:140522"/>
        <dbReference type="ChEBI" id="CHEBI:140523"/>
        <dbReference type="EC" id="3.1.1.11"/>
    </reaction>
</comment>
<organism evidence="16 17">
    <name type="scientific">Striga hermonthica</name>
    <name type="common">Purple witchweed</name>
    <name type="synonym">Buchnera hermonthica</name>
    <dbReference type="NCBI Taxonomy" id="68872"/>
    <lineage>
        <taxon>Eukaryota</taxon>
        <taxon>Viridiplantae</taxon>
        <taxon>Streptophyta</taxon>
        <taxon>Embryophyta</taxon>
        <taxon>Tracheophyta</taxon>
        <taxon>Spermatophyta</taxon>
        <taxon>Magnoliopsida</taxon>
        <taxon>eudicotyledons</taxon>
        <taxon>Gunneridae</taxon>
        <taxon>Pentapetalae</taxon>
        <taxon>asterids</taxon>
        <taxon>lamiids</taxon>
        <taxon>Lamiales</taxon>
        <taxon>Orobanchaceae</taxon>
        <taxon>Buchnereae</taxon>
        <taxon>Striga</taxon>
    </lineage>
</organism>
<evidence type="ECO:0000256" key="3">
    <source>
        <dbReference type="ARBA" id="ARBA00006027"/>
    </source>
</evidence>
<evidence type="ECO:0000256" key="2">
    <source>
        <dbReference type="ARBA" id="ARBA00005184"/>
    </source>
</evidence>
<dbReference type="AlphaFoldDB" id="A0A9N7R7K3"/>
<dbReference type="Gene3D" id="1.20.140.40">
    <property type="entry name" value="Invertase/pectin methylesterase inhibitor family protein"/>
    <property type="match status" value="1"/>
</dbReference>
<evidence type="ECO:0000259" key="15">
    <source>
        <dbReference type="Pfam" id="PF04043"/>
    </source>
</evidence>
<sequence>MGGSSECLRVPQSEFEAVVESTASVVRKVADAVSRFDPTDDCFELMDSTIDLLTAVLSVSKNPNEIYTGGDVHGTGDSISDMKSWLSGALVNQFTCKEGFDGANSHLQTLISGDLDHITSALTKLVSMIKPSRNPVPKRKYPDWLKSRDQKLLQAPGGSVADLVVAADGTGNFTSITAAIQAAPERSSTRFVIYIKRGVYKEYVDNIDNKKWNIMLVGDGMDATVITGDHSNATGWGTHKSATFHTKGGGFIARDMTFENTAGPEEGQAVAFHSESDLSVLYRCGFRGFQDTLYAHRNRQFYRECKITGTVDFIFGHGTAVFQNCEIVARKGLPGQKNVITAQSKPSLADNSGFSIQLCNITGEPDLMASRGSNPTYLGRPWSIYSHTIVMQSYISDVVMAEGWLEMDGSTKTDSLYFGEYMNYGPGAGLSGRVKWAGYHVINDPNEAEKFTVARFISGDQWLPSTGVKYTSGLEM</sequence>
<reference evidence="16" key="1">
    <citation type="submission" date="2019-12" db="EMBL/GenBank/DDBJ databases">
        <authorList>
            <person name="Scholes J."/>
        </authorList>
    </citation>
    <scope>NUCLEOTIDE SEQUENCE</scope>
</reference>
<comment type="similarity">
    <text evidence="3">In the N-terminal section; belongs to the PMEI family.</text>
</comment>
<dbReference type="OrthoDB" id="2019149at2759"/>
<dbReference type="GO" id="GO:0045490">
    <property type="term" value="P:pectin catabolic process"/>
    <property type="evidence" value="ECO:0007669"/>
    <property type="project" value="UniProtKB-UniRule"/>
</dbReference>
<dbReference type="SUPFAM" id="SSF101148">
    <property type="entry name" value="Plant invertase/pectin methylesterase inhibitor"/>
    <property type="match status" value="1"/>
</dbReference>
<dbReference type="Pfam" id="PF04043">
    <property type="entry name" value="PMEI"/>
    <property type="match status" value="1"/>
</dbReference>
<evidence type="ECO:0000256" key="4">
    <source>
        <dbReference type="ARBA" id="ARBA00007786"/>
    </source>
</evidence>
<gene>
    <name evidence="16" type="ORF">SHERM_17599</name>
</gene>
<feature type="active site" evidence="12">
    <location>
        <position position="312"/>
    </location>
</feature>
<dbReference type="GO" id="GO:0042545">
    <property type="term" value="P:cell wall modification"/>
    <property type="evidence" value="ECO:0007669"/>
    <property type="project" value="UniProtKB-UniRule"/>
</dbReference>
<dbReference type="Proteomes" id="UP001153555">
    <property type="component" value="Unassembled WGS sequence"/>
</dbReference>
<feature type="domain" description="Pectinesterase inhibitor" evidence="15">
    <location>
        <begin position="22"/>
        <end position="128"/>
    </location>
</feature>
<comment type="subcellular location">
    <subcellularLocation>
        <location evidence="1">Secreted</location>
        <location evidence="1">Cell wall</location>
    </subcellularLocation>
</comment>
<evidence type="ECO:0000256" key="12">
    <source>
        <dbReference type="PROSITE-ProRule" id="PRU10040"/>
    </source>
</evidence>
<dbReference type="CDD" id="cd15799">
    <property type="entry name" value="PMEI-like_4"/>
    <property type="match status" value="1"/>
</dbReference>
<dbReference type="Pfam" id="PF01095">
    <property type="entry name" value="Pectinesterase"/>
    <property type="match status" value="1"/>
</dbReference>
<evidence type="ECO:0000256" key="6">
    <source>
        <dbReference type="ARBA" id="ARBA00022512"/>
    </source>
</evidence>
<dbReference type="InterPro" id="IPR033131">
    <property type="entry name" value="Pectinesterase_Asp_AS"/>
</dbReference>
<name>A0A9N7R7K3_STRHE</name>
<dbReference type="Gene3D" id="2.160.20.10">
    <property type="entry name" value="Single-stranded right-handed beta-helix, Pectin lyase-like"/>
    <property type="match status" value="1"/>
</dbReference>
<dbReference type="InterPro" id="IPR011050">
    <property type="entry name" value="Pectin_lyase_fold/virulence"/>
</dbReference>
<dbReference type="SUPFAM" id="SSF51126">
    <property type="entry name" value="Pectin lyase-like"/>
    <property type="match status" value="1"/>
</dbReference>
<comment type="pathway">
    <text evidence="2 13">Glycan metabolism; pectin degradation; 2-dehydro-3-deoxy-D-gluconate from pectin: step 1/5.</text>
</comment>
<evidence type="ECO:0000256" key="10">
    <source>
        <dbReference type="ARBA" id="ARBA00023316"/>
    </source>
</evidence>
<keyword evidence="17" id="KW-1185">Reference proteome</keyword>
<keyword evidence="9 13" id="KW-0063">Aspartyl esterase</keyword>
<evidence type="ECO:0000313" key="17">
    <source>
        <dbReference type="Proteomes" id="UP001153555"/>
    </source>
</evidence>
<evidence type="ECO:0000256" key="5">
    <source>
        <dbReference type="ARBA" id="ARBA00013229"/>
    </source>
</evidence>
<dbReference type="PROSITE" id="PS00503">
    <property type="entry name" value="PECTINESTERASE_2"/>
    <property type="match status" value="1"/>
</dbReference>
<proteinExistence type="inferred from homology"/>
<dbReference type="InterPro" id="IPR035513">
    <property type="entry name" value="Invertase/methylesterase_inhib"/>
</dbReference>
<keyword evidence="6" id="KW-0134">Cell wall</keyword>
<protein>
    <recommendedName>
        <fullName evidence="5 13">Pectinesterase</fullName>
        <ecNumber evidence="5 13">3.1.1.11</ecNumber>
    </recommendedName>
</protein>
<dbReference type="GO" id="GO:0030599">
    <property type="term" value="F:pectinesterase activity"/>
    <property type="evidence" value="ECO:0007669"/>
    <property type="project" value="UniProtKB-UniRule"/>
</dbReference>
<evidence type="ECO:0000256" key="1">
    <source>
        <dbReference type="ARBA" id="ARBA00004191"/>
    </source>
</evidence>
<evidence type="ECO:0000256" key="9">
    <source>
        <dbReference type="ARBA" id="ARBA00023085"/>
    </source>
</evidence>
<accession>A0A9N7R7K3</accession>
<comment type="caution">
    <text evidence="16">The sequence shown here is derived from an EMBL/GenBank/DDBJ whole genome shotgun (WGS) entry which is preliminary data.</text>
</comment>
<dbReference type="InterPro" id="IPR006501">
    <property type="entry name" value="Pectinesterase_inhib_dom"/>
</dbReference>
<dbReference type="PANTHER" id="PTHR31707">
    <property type="entry name" value="PECTINESTERASE"/>
    <property type="match status" value="1"/>
</dbReference>
<evidence type="ECO:0000259" key="14">
    <source>
        <dbReference type="Pfam" id="PF01095"/>
    </source>
</evidence>
<comment type="similarity">
    <text evidence="4">In the C-terminal section; belongs to the pectinesterase family.</text>
</comment>
<dbReference type="FunFam" id="2.160.20.10:FF:000001">
    <property type="entry name" value="Pectinesterase"/>
    <property type="match status" value="1"/>
</dbReference>
<evidence type="ECO:0000256" key="8">
    <source>
        <dbReference type="ARBA" id="ARBA00022801"/>
    </source>
</evidence>
<dbReference type="EC" id="3.1.1.11" evidence="5 13"/>
<dbReference type="EMBL" id="CACSLK010017620">
    <property type="protein sequence ID" value="CAA0818708.1"/>
    <property type="molecule type" value="Genomic_DNA"/>
</dbReference>
<keyword evidence="7" id="KW-0964">Secreted</keyword>
<dbReference type="InterPro" id="IPR000070">
    <property type="entry name" value="Pectinesterase_cat"/>
</dbReference>
<evidence type="ECO:0000256" key="7">
    <source>
        <dbReference type="ARBA" id="ARBA00022525"/>
    </source>
</evidence>
<evidence type="ECO:0000256" key="13">
    <source>
        <dbReference type="RuleBase" id="RU000589"/>
    </source>
</evidence>
<keyword evidence="8 13" id="KW-0378">Hydrolase</keyword>
<evidence type="ECO:0000256" key="11">
    <source>
        <dbReference type="ARBA" id="ARBA00047928"/>
    </source>
</evidence>
<dbReference type="InterPro" id="IPR012334">
    <property type="entry name" value="Pectin_lyas_fold"/>
</dbReference>
<evidence type="ECO:0000313" key="16">
    <source>
        <dbReference type="EMBL" id="CAA0818708.1"/>
    </source>
</evidence>
<feature type="domain" description="Pectinesterase catalytic" evidence="14">
    <location>
        <begin position="162"/>
        <end position="460"/>
    </location>
</feature>